<dbReference type="AlphaFoldDB" id="A0A452HBT2"/>
<dbReference type="InterPro" id="IPR003597">
    <property type="entry name" value="Ig_C1-set"/>
</dbReference>
<dbReference type="PANTHER" id="PTHR16675:SF160">
    <property type="entry name" value="T-CELL SURFACE GLYCOPROTEIN CD1A"/>
    <property type="match status" value="1"/>
</dbReference>
<dbReference type="InterPro" id="IPR036179">
    <property type="entry name" value="Ig-like_dom_sf"/>
</dbReference>
<dbReference type="GO" id="GO:0030883">
    <property type="term" value="F:endogenous lipid antigen binding"/>
    <property type="evidence" value="ECO:0007669"/>
    <property type="project" value="TreeGrafter"/>
</dbReference>
<dbReference type="Gene3D" id="2.60.40.10">
    <property type="entry name" value="Immunoglobulins"/>
    <property type="match status" value="1"/>
</dbReference>
<sequence length="319" mass="34721">MCGDGAILGPGSGSTTSTDTVGTALLGDLETHSLACGTCEIRFLQPWAQQGLTPKQWGDLELLIHHYLFNFNRTVKRMAQQQRMGYPFVTQGSIGCELHPNSTSRGFYDAGLNGEDFISFDADAGKWVTQQADKLALYVQDLLNQDKGTASTLQFLLRTTCVNELNTFAQYGRESLERQGEAGHLSPTAGPTPDPGTGTPAPVLLVCRVTGFYPRPVRVAWLQDGEEVAPGGRLNSSGILPNTDLTYQLHSSLAVEPGAGHSYACRVQHSSLGGQSLLIPWGRCTSPGGDSRGLWGRFLHVLIGCEVWRWIRRMEELRG</sequence>
<dbReference type="Gene3D" id="3.30.500.10">
    <property type="entry name" value="MHC class I-like antigen recognition-like"/>
    <property type="match status" value="1"/>
</dbReference>
<dbReference type="SUPFAM" id="SSF54452">
    <property type="entry name" value="MHC antigen-recognition domain"/>
    <property type="match status" value="1"/>
</dbReference>
<protein>
    <recommendedName>
        <fullName evidence="3">Ig-like domain-containing protein</fullName>
    </recommendedName>
</protein>
<reference evidence="4" key="2">
    <citation type="submission" date="2025-08" db="UniProtKB">
        <authorList>
            <consortium name="Ensembl"/>
        </authorList>
    </citation>
    <scope>IDENTIFICATION</scope>
</reference>
<dbReference type="SMART" id="SM00407">
    <property type="entry name" value="IGc1"/>
    <property type="match status" value="1"/>
</dbReference>
<feature type="compositionally biased region" description="Low complexity" evidence="2">
    <location>
        <begin position="187"/>
        <end position="200"/>
    </location>
</feature>
<evidence type="ECO:0000259" key="3">
    <source>
        <dbReference type="PROSITE" id="PS50835"/>
    </source>
</evidence>
<dbReference type="GO" id="GO:0009897">
    <property type="term" value="C:external side of plasma membrane"/>
    <property type="evidence" value="ECO:0007669"/>
    <property type="project" value="TreeGrafter"/>
</dbReference>
<dbReference type="InterPro" id="IPR013783">
    <property type="entry name" value="Ig-like_fold"/>
</dbReference>
<feature type="domain" description="Ig-like" evidence="3">
    <location>
        <begin position="187"/>
        <end position="271"/>
    </location>
</feature>
<dbReference type="Pfam" id="PF07654">
    <property type="entry name" value="C1-set"/>
    <property type="match status" value="1"/>
</dbReference>
<evidence type="ECO:0000256" key="1">
    <source>
        <dbReference type="ARBA" id="ARBA00023180"/>
    </source>
</evidence>
<reference evidence="4" key="3">
    <citation type="submission" date="2025-09" db="UniProtKB">
        <authorList>
            <consortium name="Ensembl"/>
        </authorList>
    </citation>
    <scope>IDENTIFICATION</scope>
</reference>
<evidence type="ECO:0000313" key="5">
    <source>
        <dbReference type="Proteomes" id="UP000291020"/>
    </source>
</evidence>
<proteinExistence type="predicted"/>
<dbReference type="InterPro" id="IPR011162">
    <property type="entry name" value="MHC_I/II-like_Ag-recog"/>
</dbReference>
<dbReference type="GO" id="GO:0048006">
    <property type="term" value="P:antigen processing and presentation, endogenous lipid antigen via MHC class Ib"/>
    <property type="evidence" value="ECO:0007669"/>
    <property type="project" value="TreeGrafter"/>
</dbReference>
<dbReference type="InterPro" id="IPR007110">
    <property type="entry name" value="Ig-like_dom"/>
</dbReference>
<accession>A0A452HBT2</accession>
<organism evidence="4 5">
    <name type="scientific">Gopherus agassizii</name>
    <name type="common">Agassiz's desert tortoise</name>
    <dbReference type="NCBI Taxonomy" id="38772"/>
    <lineage>
        <taxon>Eukaryota</taxon>
        <taxon>Metazoa</taxon>
        <taxon>Chordata</taxon>
        <taxon>Craniata</taxon>
        <taxon>Vertebrata</taxon>
        <taxon>Euteleostomi</taxon>
        <taxon>Archelosauria</taxon>
        <taxon>Testudinata</taxon>
        <taxon>Testudines</taxon>
        <taxon>Cryptodira</taxon>
        <taxon>Durocryptodira</taxon>
        <taxon>Testudinoidea</taxon>
        <taxon>Testudinidae</taxon>
        <taxon>Gopherus</taxon>
    </lineage>
</organism>
<keyword evidence="5" id="KW-1185">Reference proteome</keyword>
<feature type="region of interest" description="Disordered" evidence="2">
    <location>
        <begin position="177"/>
        <end position="200"/>
    </location>
</feature>
<reference evidence="5" key="1">
    <citation type="journal article" date="2017" name="PLoS ONE">
        <title>The Agassiz's desert tortoise genome provides a resource for the conservation of a threatened species.</title>
        <authorList>
            <person name="Tollis M."/>
            <person name="DeNardo D.F."/>
            <person name="Cornelius J.A."/>
            <person name="Dolby G.A."/>
            <person name="Edwards T."/>
            <person name="Henen B.T."/>
            <person name="Karl A.E."/>
            <person name="Murphy R.W."/>
            <person name="Kusumi K."/>
        </authorList>
    </citation>
    <scope>NUCLEOTIDE SEQUENCE [LARGE SCALE GENOMIC DNA]</scope>
</reference>
<dbReference type="GO" id="GO:0071723">
    <property type="term" value="F:lipopeptide binding"/>
    <property type="evidence" value="ECO:0007669"/>
    <property type="project" value="TreeGrafter"/>
</dbReference>
<dbReference type="GO" id="GO:0006955">
    <property type="term" value="P:immune response"/>
    <property type="evidence" value="ECO:0007669"/>
    <property type="project" value="TreeGrafter"/>
</dbReference>
<dbReference type="Ensembl" id="ENSGAGT00000014013.1">
    <property type="protein sequence ID" value="ENSGAGP00000012233.1"/>
    <property type="gene ID" value="ENSGAGG00000009412.1"/>
</dbReference>
<dbReference type="GO" id="GO:0001916">
    <property type="term" value="P:positive regulation of T cell mediated cytotoxicity"/>
    <property type="evidence" value="ECO:0007669"/>
    <property type="project" value="TreeGrafter"/>
</dbReference>
<dbReference type="GO" id="GO:0005615">
    <property type="term" value="C:extracellular space"/>
    <property type="evidence" value="ECO:0007669"/>
    <property type="project" value="TreeGrafter"/>
</dbReference>
<dbReference type="PANTHER" id="PTHR16675">
    <property type="entry name" value="MHC CLASS I-RELATED"/>
    <property type="match status" value="1"/>
</dbReference>
<dbReference type="Proteomes" id="UP000291020">
    <property type="component" value="Unassembled WGS sequence"/>
</dbReference>
<dbReference type="SUPFAM" id="SSF48726">
    <property type="entry name" value="Immunoglobulin"/>
    <property type="match status" value="1"/>
</dbReference>
<dbReference type="InterPro" id="IPR011161">
    <property type="entry name" value="MHC_I-like_Ag-recog"/>
</dbReference>
<dbReference type="InterPro" id="IPR003006">
    <property type="entry name" value="Ig/MHC_CS"/>
</dbReference>
<dbReference type="InterPro" id="IPR037055">
    <property type="entry name" value="MHC_I-like_Ag-recog_sf"/>
</dbReference>
<dbReference type="Pfam" id="PF16497">
    <property type="entry name" value="MHC_I_3"/>
    <property type="match status" value="1"/>
</dbReference>
<evidence type="ECO:0000313" key="4">
    <source>
        <dbReference type="Ensembl" id="ENSGAGP00000012233.1"/>
    </source>
</evidence>
<dbReference type="GO" id="GO:0048007">
    <property type="term" value="P:antigen processing and presentation, exogenous lipid antigen via MHC class Ib"/>
    <property type="evidence" value="ECO:0007669"/>
    <property type="project" value="TreeGrafter"/>
</dbReference>
<dbReference type="InterPro" id="IPR050208">
    <property type="entry name" value="MHC_class-I_related"/>
</dbReference>
<keyword evidence="1" id="KW-0325">Glycoprotein</keyword>
<dbReference type="GO" id="GO:0030884">
    <property type="term" value="F:exogenous lipid antigen binding"/>
    <property type="evidence" value="ECO:0007669"/>
    <property type="project" value="TreeGrafter"/>
</dbReference>
<name>A0A452HBT2_9SAUR</name>
<evidence type="ECO:0000256" key="2">
    <source>
        <dbReference type="SAM" id="MobiDB-lite"/>
    </source>
</evidence>
<dbReference type="PROSITE" id="PS50835">
    <property type="entry name" value="IG_LIKE"/>
    <property type="match status" value="1"/>
</dbReference>
<dbReference type="PROSITE" id="PS00290">
    <property type="entry name" value="IG_MHC"/>
    <property type="match status" value="1"/>
</dbReference>